<keyword evidence="3" id="KW-1185">Reference proteome</keyword>
<feature type="region of interest" description="Disordered" evidence="1">
    <location>
        <begin position="891"/>
        <end position="1095"/>
    </location>
</feature>
<protein>
    <submittedName>
        <fullName evidence="2">Uncharacterized protein</fullName>
    </submittedName>
</protein>
<organism evidence="2 3">
    <name type="scientific">Rhodofomes roseus</name>
    <dbReference type="NCBI Taxonomy" id="34475"/>
    <lineage>
        <taxon>Eukaryota</taxon>
        <taxon>Fungi</taxon>
        <taxon>Dikarya</taxon>
        <taxon>Basidiomycota</taxon>
        <taxon>Agaricomycotina</taxon>
        <taxon>Agaricomycetes</taxon>
        <taxon>Polyporales</taxon>
        <taxon>Rhodofomes</taxon>
    </lineage>
</organism>
<evidence type="ECO:0000313" key="3">
    <source>
        <dbReference type="Proteomes" id="UP000814176"/>
    </source>
</evidence>
<feature type="compositionally biased region" description="Polar residues" evidence="1">
    <location>
        <begin position="1017"/>
        <end position="1028"/>
    </location>
</feature>
<evidence type="ECO:0000313" key="2">
    <source>
        <dbReference type="EMBL" id="KAH9834033.1"/>
    </source>
</evidence>
<dbReference type="RefSeq" id="XP_047776689.1">
    <property type="nucleotide sequence ID" value="XM_047927680.1"/>
</dbReference>
<accession>A0ABQ8K9J2</accession>
<feature type="region of interest" description="Disordered" evidence="1">
    <location>
        <begin position="416"/>
        <end position="518"/>
    </location>
</feature>
<dbReference type="Proteomes" id="UP000814176">
    <property type="component" value="Unassembled WGS sequence"/>
</dbReference>
<feature type="compositionally biased region" description="Acidic residues" evidence="1">
    <location>
        <begin position="482"/>
        <end position="508"/>
    </location>
</feature>
<name>A0ABQ8K9J2_9APHY</name>
<proteinExistence type="predicted"/>
<feature type="region of interest" description="Disordered" evidence="1">
    <location>
        <begin position="704"/>
        <end position="775"/>
    </location>
</feature>
<feature type="compositionally biased region" description="Polar residues" evidence="1">
    <location>
        <begin position="764"/>
        <end position="775"/>
    </location>
</feature>
<feature type="compositionally biased region" description="Basic residues" evidence="1">
    <location>
        <begin position="461"/>
        <end position="478"/>
    </location>
</feature>
<gene>
    <name evidence="2" type="ORF">C8Q71DRAFT_859705</name>
</gene>
<feature type="compositionally biased region" description="Pro residues" evidence="1">
    <location>
        <begin position="1030"/>
        <end position="1057"/>
    </location>
</feature>
<dbReference type="GeneID" id="72008412"/>
<evidence type="ECO:0000256" key="1">
    <source>
        <dbReference type="SAM" id="MobiDB-lite"/>
    </source>
</evidence>
<reference evidence="2 3" key="1">
    <citation type="journal article" date="2021" name="Environ. Microbiol.">
        <title>Gene family expansions and transcriptome signatures uncover fungal adaptations to wood decay.</title>
        <authorList>
            <person name="Hage H."/>
            <person name="Miyauchi S."/>
            <person name="Viragh M."/>
            <person name="Drula E."/>
            <person name="Min B."/>
            <person name="Chaduli D."/>
            <person name="Navarro D."/>
            <person name="Favel A."/>
            <person name="Norest M."/>
            <person name="Lesage-Meessen L."/>
            <person name="Balint B."/>
            <person name="Merenyi Z."/>
            <person name="de Eugenio L."/>
            <person name="Morin E."/>
            <person name="Martinez A.T."/>
            <person name="Baldrian P."/>
            <person name="Stursova M."/>
            <person name="Martinez M.J."/>
            <person name="Novotny C."/>
            <person name="Magnuson J.K."/>
            <person name="Spatafora J.W."/>
            <person name="Maurice S."/>
            <person name="Pangilinan J."/>
            <person name="Andreopoulos W."/>
            <person name="LaButti K."/>
            <person name="Hundley H."/>
            <person name="Na H."/>
            <person name="Kuo A."/>
            <person name="Barry K."/>
            <person name="Lipzen A."/>
            <person name="Henrissat B."/>
            <person name="Riley R."/>
            <person name="Ahrendt S."/>
            <person name="Nagy L.G."/>
            <person name="Grigoriev I.V."/>
            <person name="Martin F."/>
            <person name="Rosso M.N."/>
        </authorList>
    </citation>
    <scope>NUCLEOTIDE SEQUENCE [LARGE SCALE GENOMIC DNA]</scope>
    <source>
        <strain evidence="2 3">CIRM-BRFM 1785</strain>
    </source>
</reference>
<feature type="compositionally biased region" description="Polar residues" evidence="1">
    <location>
        <begin position="933"/>
        <end position="944"/>
    </location>
</feature>
<dbReference type="EMBL" id="JADCUA010000016">
    <property type="protein sequence ID" value="KAH9834033.1"/>
    <property type="molecule type" value="Genomic_DNA"/>
</dbReference>
<comment type="caution">
    <text evidence="2">The sequence shown here is derived from an EMBL/GenBank/DDBJ whole genome shotgun (WGS) entry which is preliminary data.</text>
</comment>
<sequence>MAPWDDAQTKILEGSVKRFRETAGAKRDEVVAATLGLLEQVALGQLEGLTPEARTTAVRKWLVDRCSIRKEKTKQTGVMKGTIRGCDLWLDEHMEEVRREAYADGTSDPLNRFNRTWWDLWGDEDEEVRKEYKAKGRELRALVNADGCKIAPRVLPAQSLSNSLGVLCRSFERKALIENGAYCVVMYAAQTTDEGPVVGLIDHQGEHGVSSNFSDGVMKNKLWSSLWDEFGEWSTTQLQKKAMVVDGTGKAGKPSKAQKKTDFGPLLSIDEETGLPLMLSGDELDSLAASGVVQKWAAIVREFLTRQYLAASNGTVSRIPWKALQTRATCLSEEMWLPDVGFADPSHMRREQMIALCRHWRTGQDGPDGVKAFQFHSFIDRTGDLTSAMYDEYFQQWTNGKPTREAERRRDAQRLQFNAEGPASPASTEAASKEQDRKASSKAARKRKPKKSAAATSKPPPKAKARKAASTKAKGKRRVTIEDESSEESPSVSEDESVPSSEVEESDESGQHSGSDESVLEMPEQAFQAGQEMLVDFAAKCPKDVSRGRKRSLFLASLSSDSRYKAVVTEYIRASMGGGVSAFKPSSITVAPWADWGWTSPSLPELPHATVDGLSRLIQFLQTEPWKRNNHASLKHVEQALLAVGLALRDLHNSQFANDPDEPPPAHVPVYVQNTLLDFHSTAEQLLDAIHPISRLLILDHPPSGPSASAAPNWTPPSPVSQSRSVEQTPDPIQMWDGEDIPCRPTLKLKRLRRAADARASKGEGSSSLQPSVHLDQASTIKQTNIQHRLPEAEQAEGSGASVIKQTNIQHELPETEQAEGSGASVIKQTNIQHELPEAEQAEGSGASVIKQTNIQHELPEAEQAEGSGASVIKQTNIRHELSETVPHGLSLVSAPSEGHTRLGIQQTNGDRDRLPDEAAGPSQPGNVRKETTTPSPQMESLTVETKAAGRTQVETEETELPVETIAVPSEDAALNENQGTSGSSRDHKRRAEDRDGSEEATPSMKKRRHVDETEPQAKSSAPTTSSEVMPPPPLAVPAPLPLPPMPPVQPPAPIPVQPGMGALAEPSRRSQRLSRGGQQARERQRKINLGKLHE</sequence>